<evidence type="ECO:0000313" key="1">
    <source>
        <dbReference type="EMBL" id="KIO01685.1"/>
    </source>
</evidence>
<accession>A0A0C3NL39</accession>
<proteinExistence type="predicted"/>
<dbReference type="InParanoid" id="A0A0C3NL39"/>
<name>A0A0C3NL39_PISTI</name>
<protein>
    <submittedName>
        <fullName evidence="1">Uncharacterized protein</fullName>
    </submittedName>
</protein>
<organism evidence="1 2">
    <name type="scientific">Pisolithus tinctorius Marx 270</name>
    <dbReference type="NCBI Taxonomy" id="870435"/>
    <lineage>
        <taxon>Eukaryota</taxon>
        <taxon>Fungi</taxon>
        <taxon>Dikarya</taxon>
        <taxon>Basidiomycota</taxon>
        <taxon>Agaricomycotina</taxon>
        <taxon>Agaricomycetes</taxon>
        <taxon>Agaricomycetidae</taxon>
        <taxon>Boletales</taxon>
        <taxon>Sclerodermatineae</taxon>
        <taxon>Pisolithaceae</taxon>
        <taxon>Pisolithus</taxon>
    </lineage>
</organism>
<dbReference type="EMBL" id="KN831986">
    <property type="protein sequence ID" value="KIO01685.1"/>
    <property type="molecule type" value="Genomic_DNA"/>
</dbReference>
<dbReference type="AlphaFoldDB" id="A0A0C3NL39"/>
<dbReference type="OrthoDB" id="2638860at2759"/>
<evidence type="ECO:0000313" key="2">
    <source>
        <dbReference type="Proteomes" id="UP000054217"/>
    </source>
</evidence>
<dbReference type="Proteomes" id="UP000054217">
    <property type="component" value="Unassembled WGS sequence"/>
</dbReference>
<gene>
    <name evidence="1" type="ORF">M404DRAFT_723180</name>
</gene>
<sequence length="193" mass="21489">MNVQRSTLNVASSQPCRTRTCQRIMTWFAEVAGLNGYLRSSKEDLVFCCSPSKLRDEPAQSDTRLLLCLVGYEVLIYSWGRIGLHLLQLSKIQAPRVRKLQGSAAHPNAFQIPGMNILAPLASGFSLVPTRTLQKMQSTTAADFLRLVQIARLTRICQLVPSVVMVYDYLISVDQEVPVLQLHKVVCNCNGDP</sequence>
<keyword evidence="2" id="KW-1185">Reference proteome</keyword>
<dbReference type="HOGENOM" id="CLU_1409320_0_0_1"/>
<reference evidence="2" key="2">
    <citation type="submission" date="2015-01" db="EMBL/GenBank/DDBJ databases">
        <title>Evolutionary Origins and Diversification of the Mycorrhizal Mutualists.</title>
        <authorList>
            <consortium name="DOE Joint Genome Institute"/>
            <consortium name="Mycorrhizal Genomics Consortium"/>
            <person name="Kohler A."/>
            <person name="Kuo A."/>
            <person name="Nagy L.G."/>
            <person name="Floudas D."/>
            <person name="Copeland A."/>
            <person name="Barry K.W."/>
            <person name="Cichocki N."/>
            <person name="Veneault-Fourrey C."/>
            <person name="LaButti K."/>
            <person name="Lindquist E.A."/>
            <person name="Lipzen A."/>
            <person name="Lundell T."/>
            <person name="Morin E."/>
            <person name="Murat C."/>
            <person name="Riley R."/>
            <person name="Ohm R."/>
            <person name="Sun H."/>
            <person name="Tunlid A."/>
            <person name="Henrissat B."/>
            <person name="Grigoriev I.V."/>
            <person name="Hibbett D.S."/>
            <person name="Martin F."/>
        </authorList>
    </citation>
    <scope>NUCLEOTIDE SEQUENCE [LARGE SCALE GENOMIC DNA]</scope>
    <source>
        <strain evidence="2">Marx 270</strain>
    </source>
</reference>
<reference evidence="1 2" key="1">
    <citation type="submission" date="2014-04" db="EMBL/GenBank/DDBJ databases">
        <authorList>
            <consortium name="DOE Joint Genome Institute"/>
            <person name="Kuo A."/>
            <person name="Kohler A."/>
            <person name="Costa M.D."/>
            <person name="Nagy L.G."/>
            <person name="Floudas D."/>
            <person name="Copeland A."/>
            <person name="Barry K.W."/>
            <person name="Cichocki N."/>
            <person name="Veneault-Fourrey C."/>
            <person name="LaButti K."/>
            <person name="Lindquist E.A."/>
            <person name="Lipzen A."/>
            <person name="Lundell T."/>
            <person name="Morin E."/>
            <person name="Murat C."/>
            <person name="Sun H."/>
            <person name="Tunlid A."/>
            <person name="Henrissat B."/>
            <person name="Grigoriev I.V."/>
            <person name="Hibbett D.S."/>
            <person name="Martin F."/>
            <person name="Nordberg H.P."/>
            <person name="Cantor M.N."/>
            <person name="Hua S.X."/>
        </authorList>
    </citation>
    <scope>NUCLEOTIDE SEQUENCE [LARGE SCALE GENOMIC DNA]</scope>
    <source>
        <strain evidence="1 2">Marx 270</strain>
    </source>
</reference>